<dbReference type="InterPro" id="IPR005151">
    <property type="entry name" value="Tail-specific_protease"/>
</dbReference>
<keyword evidence="4" id="KW-1185">Reference proteome</keyword>
<name>A0ABV2RUW4_BRAJP</name>
<feature type="domain" description="Tail specific protease" evidence="2">
    <location>
        <begin position="381"/>
        <end position="544"/>
    </location>
</feature>
<dbReference type="SUPFAM" id="SSF52096">
    <property type="entry name" value="ClpP/crotonase"/>
    <property type="match status" value="1"/>
</dbReference>
<dbReference type="Proteomes" id="UP001549291">
    <property type="component" value="Unassembled WGS sequence"/>
</dbReference>
<dbReference type="PANTHER" id="PTHR32060:SF22">
    <property type="entry name" value="CARBOXYL-TERMINAL-PROCESSING PEPTIDASE 3, CHLOROPLASTIC"/>
    <property type="match status" value="1"/>
</dbReference>
<keyword evidence="3" id="KW-0378">Hydrolase</keyword>
<protein>
    <submittedName>
        <fullName evidence="3">C-terminal processing protease CtpA/Prc</fullName>
    </submittedName>
</protein>
<evidence type="ECO:0000256" key="1">
    <source>
        <dbReference type="SAM" id="MobiDB-lite"/>
    </source>
</evidence>
<keyword evidence="3" id="KW-0645">Protease</keyword>
<dbReference type="EMBL" id="JBEPTQ010000002">
    <property type="protein sequence ID" value="MET4720721.1"/>
    <property type="molecule type" value="Genomic_DNA"/>
</dbReference>
<evidence type="ECO:0000313" key="4">
    <source>
        <dbReference type="Proteomes" id="UP001549291"/>
    </source>
</evidence>
<accession>A0ABV2RUW4</accession>
<dbReference type="InterPro" id="IPR029045">
    <property type="entry name" value="ClpP/crotonase-like_dom_sf"/>
</dbReference>
<evidence type="ECO:0000259" key="2">
    <source>
        <dbReference type="Pfam" id="PF03572"/>
    </source>
</evidence>
<evidence type="ECO:0000313" key="3">
    <source>
        <dbReference type="EMBL" id="MET4720721.1"/>
    </source>
</evidence>
<dbReference type="Pfam" id="PF03572">
    <property type="entry name" value="Peptidase_S41"/>
    <property type="match status" value="1"/>
</dbReference>
<dbReference type="PANTHER" id="PTHR32060">
    <property type="entry name" value="TAIL-SPECIFIC PROTEASE"/>
    <property type="match status" value="1"/>
</dbReference>
<dbReference type="GO" id="GO:0006508">
    <property type="term" value="P:proteolysis"/>
    <property type="evidence" value="ECO:0007669"/>
    <property type="project" value="UniProtKB-KW"/>
</dbReference>
<feature type="region of interest" description="Disordered" evidence="1">
    <location>
        <begin position="35"/>
        <end position="60"/>
    </location>
</feature>
<feature type="compositionally biased region" description="Low complexity" evidence="1">
    <location>
        <begin position="51"/>
        <end position="60"/>
    </location>
</feature>
<proteinExistence type="predicted"/>
<sequence length="569" mass="61889">MAANQADGGNTWTIPLEISVRVGAGIELVQVQRPAAPSPAMGPLGPPPPSSTTGSGTLDSLAASADDSVRGVLQGGHGLHHYLAGIDKLSPEERQSIVDQAILLLDGYYAHLQLKKAMHGIDPVQRLRLLRRRLRRYESEISFHNELTDIFTGLRDLHTNYILPEYFAKAAAFLPFRLKHCYENGSRVYIVTETMKGISDANFNKGVRINYWNAVPIDRAVEIAANYHAGSNPDARHARGVDGLTQRALLISAPPDDEWVIVGYTDLAGVRREFRAEWSVVDVPQPEEDGSVQSTGAALALGLDLEGDVRRRINGLLFSPEKLAERNRIRQARASAGYTTAGGNTPEEATAIAAAAAVQGLKSVMPDVFDVQMLNVGGKMVGYLRIRTFSVPRDEPFVNEVVRLLEHPDFPKERMILDVRGNGGGLIWAGERLLQLFTAKRIEPTRAQFAVTPLTVELARADGQLAMWRPSLERAVETGAAFSAAFPITDPERCNDIGHRYKGAVVLIIDARCYSTTDMFAAGFKDHGIGKILGVDNNTGAGGANVWTIDLLRRLLHGAGDTAAVAQGW</sequence>
<gene>
    <name evidence="3" type="ORF">ABIF63_004827</name>
</gene>
<dbReference type="RefSeq" id="WP_354270145.1">
    <property type="nucleotide sequence ID" value="NZ_JBEPTQ010000002.1"/>
</dbReference>
<organism evidence="3 4">
    <name type="scientific">Bradyrhizobium japonicum</name>
    <dbReference type="NCBI Taxonomy" id="375"/>
    <lineage>
        <taxon>Bacteria</taxon>
        <taxon>Pseudomonadati</taxon>
        <taxon>Pseudomonadota</taxon>
        <taxon>Alphaproteobacteria</taxon>
        <taxon>Hyphomicrobiales</taxon>
        <taxon>Nitrobacteraceae</taxon>
        <taxon>Bradyrhizobium</taxon>
    </lineage>
</organism>
<dbReference type="GO" id="GO:0008233">
    <property type="term" value="F:peptidase activity"/>
    <property type="evidence" value="ECO:0007669"/>
    <property type="project" value="UniProtKB-KW"/>
</dbReference>
<comment type="caution">
    <text evidence="3">The sequence shown here is derived from an EMBL/GenBank/DDBJ whole genome shotgun (WGS) entry which is preliminary data.</text>
</comment>
<reference evidence="3 4" key="1">
    <citation type="submission" date="2024-06" db="EMBL/GenBank/DDBJ databases">
        <title>Genomic Encyclopedia of Type Strains, Phase V (KMG-V): Genome sequencing to study the core and pangenomes of soil and plant-associated prokaryotes.</title>
        <authorList>
            <person name="Whitman W."/>
        </authorList>
    </citation>
    <scope>NUCLEOTIDE SEQUENCE [LARGE SCALE GENOMIC DNA]</scope>
    <source>
        <strain evidence="3 4">USDA 160</strain>
    </source>
</reference>
<dbReference type="Gene3D" id="3.90.226.10">
    <property type="entry name" value="2-enoyl-CoA Hydratase, Chain A, domain 1"/>
    <property type="match status" value="1"/>
</dbReference>